<evidence type="ECO:0000256" key="3">
    <source>
        <dbReference type="ARBA" id="ARBA00012292"/>
    </source>
</evidence>
<dbReference type="InterPro" id="IPR044878">
    <property type="entry name" value="UbiA_sf"/>
</dbReference>
<protein>
    <recommendedName>
        <fullName evidence="11">Protoheme IX farnesyltransferase</fullName>
        <ecNumber evidence="3">2.5.1.141</ecNumber>
    </recommendedName>
    <alternativeName>
        <fullName evidence="12">Heme B farnesyltransferase</fullName>
    </alternativeName>
    <alternativeName>
        <fullName evidence="10">Heme O synthase</fullName>
    </alternativeName>
</protein>
<keyword evidence="6 14" id="KW-0812">Transmembrane</keyword>
<dbReference type="InterPro" id="IPR006369">
    <property type="entry name" value="Protohaem_IX_farnesylTrfase"/>
</dbReference>
<proteinExistence type="predicted"/>
<keyword evidence="8" id="KW-0350">Heme biosynthesis</keyword>
<feature type="non-terminal residue" evidence="15">
    <location>
        <position position="1"/>
    </location>
</feature>
<evidence type="ECO:0000256" key="12">
    <source>
        <dbReference type="ARBA" id="ARBA00042475"/>
    </source>
</evidence>
<accession>A0ABW7CS16</accession>
<comment type="caution">
    <text evidence="15">The sequence shown here is derived from an EMBL/GenBank/DDBJ whole genome shotgun (WGS) entry which is preliminary data.</text>
</comment>
<evidence type="ECO:0000256" key="5">
    <source>
        <dbReference type="ARBA" id="ARBA00022679"/>
    </source>
</evidence>
<feature type="transmembrane region" description="Helical" evidence="14">
    <location>
        <begin position="23"/>
        <end position="42"/>
    </location>
</feature>
<feature type="transmembrane region" description="Helical" evidence="14">
    <location>
        <begin position="89"/>
        <end position="109"/>
    </location>
</feature>
<comment type="subcellular location">
    <subcellularLocation>
        <location evidence="1">Cell membrane</location>
        <topology evidence="1">Multi-pass membrane protein</topology>
    </subcellularLocation>
</comment>
<dbReference type="RefSeq" id="WP_394150618.1">
    <property type="nucleotide sequence ID" value="NZ_JBGCUC010000110.1"/>
</dbReference>
<dbReference type="Pfam" id="PF01040">
    <property type="entry name" value="UbiA"/>
    <property type="match status" value="1"/>
</dbReference>
<dbReference type="InterPro" id="IPR000537">
    <property type="entry name" value="UbiA_prenyltransferase"/>
</dbReference>
<evidence type="ECO:0000256" key="2">
    <source>
        <dbReference type="ARBA" id="ARBA00004919"/>
    </source>
</evidence>
<evidence type="ECO:0000256" key="11">
    <source>
        <dbReference type="ARBA" id="ARBA00040810"/>
    </source>
</evidence>
<feature type="non-terminal residue" evidence="15">
    <location>
        <position position="140"/>
    </location>
</feature>
<dbReference type="PANTHER" id="PTHR43448:SF7">
    <property type="entry name" value="4-HYDROXYBENZOATE SOLANESYLTRANSFERASE"/>
    <property type="match status" value="1"/>
</dbReference>
<evidence type="ECO:0000256" key="10">
    <source>
        <dbReference type="ARBA" id="ARBA00030253"/>
    </source>
</evidence>
<dbReference type="Gene3D" id="1.10.357.140">
    <property type="entry name" value="UbiA prenyltransferase"/>
    <property type="match status" value="1"/>
</dbReference>
<dbReference type="EMBL" id="JBGCUC010000110">
    <property type="protein sequence ID" value="MFG6079009.1"/>
    <property type="molecule type" value="Genomic_DNA"/>
</dbReference>
<keyword evidence="9 14" id="KW-0472">Membrane</keyword>
<evidence type="ECO:0000256" key="13">
    <source>
        <dbReference type="ARBA" id="ARBA00047690"/>
    </source>
</evidence>
<gene>
    <name evidence="15" type="ORF">AB3U87_22345</name>
</gene>
<evidence type="ECO:0000256" key="9">
    <source>
        <dbReference type="ARBA" id="ARBA00023136"/>
    </source>
</evidence>
<feature type="transmembrane region" description="Helical" evidence="14">
    <location>
        <begin position="48"/>
        <end position="68"/>
    </location>
</feature>
<feature type="transmembrane region" description="Helical" evidence="14">
    <location>
        <begin position="115"/>
        <end position="135"/>
    </location>
</feature>
<evidence type="ECO:0000256" key="14">
    <source>
        <dbReference type="SAM" id="Phobius"/>
    </source>
</evidence>
<evidence type="ECO:0000256" key="1">
    <source>
        <dbReference type="ARBA" id="ARBA00004651"/>
    </source>
</evidence>
<dbReference type="EC" id="2.5.1.141" evidence="3"/>
<keyword evidence="5" id="KW-0808">Transferase</keyword>
<keyword evidence="4" id="KW-1003">Cell membrane</keyword>
<evidence type="ECO:0000256" key="8">
    <source>
        <dbReference type="ARBA" id="ARBA00023133"/>
    </source>
</evidence>
<comment type="pathway">
    <text evidence="2">Porphyrin-containing compound metabolism; heme O biosynthesis; heme O from protoheme: step 1/1.</text>
</comment>
<name>A0ABW7CS16_9GAMM</name>
<dbReference type="PANTHER" id="PTHR43448">
    <property type="entry name" value="PROTOHEME IX FARNESYLTRANSFERASE, MITOCHONDRIAL"/>
    <property type="match status" value="1"/>
</dbReference>
<evidence type="ECO:0000256" key="7">
    <source>
        <dbReference type="ARBA" id="ARBA00022989"/>
    </source>
</evidence>
<keyword evidence="7 14" id="KW-1133">Transmembrane helix</keyword>
<evidence type="ECO:0000313" key="16">
    <source>
        <dbReference type="Proteomes" id="UP001605250"/>
    </source>
</evidence>
<reference evidence="15 16" key="1">
    <citation type="submission" date="2024-07" db="EMBL/GenBank/DDBJ databases">
        <title>Novel bacterial strain Erwinia sp. OPT-41 promoting growth of various crops.</title>
        <authorList>
            <person name="Egorshina A."/>
            <person name="Lukyantsev M.A."/>
            <person name="Golubev S.N."/>
            <person name="Muratova A.Y."/>
            <person name="Bulygina E.A."/>
        </authorList>
    </citation>
    <scope>NUCLEOTIDE SEQUENCE [LARGE SCALE GENOMIC DNA]</scope>
    <source>
        <strain evidence="15 16">OPT-41</strain>
    </source>
</reference>
<sequence>IGLSPRISEAGVADYIALLKPRVMSLVVFTALVGLVIAPGHFHPVLAITSILCIAVGGGAAGALNMCYEHDSDALMSRTANRPSPRGRILPGEALAFGLTLAFFSVMTLGILVNWLAGALLAFTIFFYVVIYTMWLKRWT</sequence>
<dbReference type="Proteomes" id="UP001605250">
    <property type="component" value="Unassembled WGS sequence"/>
</dbReference>
<comment type="catalytic activity">
    <reaction evidence="13">
        <text>heme b + (2E,6E)-farnesyl diphosphate + H2O = Fe(II)-heme o + diphosphate</text>
        <dbReference type="Rhea" id="RHEA:28070"/>
        <dbReference type="ChEBI" id="CHEBI:15377"/>
        <dbReference type="ChEBI" id="CHEBI:33019"/>
        <dbReference type="ChEBI" id="CHEBI:60344"/>
        <dbReference type="ChEBI" id="CHEBI:60530"/>
        <dbReference type="ChEBI" id="CHEBI:175763"/>
        <dbReference type="EC" id="2.5.1.141"/>
    </reaction>
</comment>
<evidence type="ECO:0000256" key="6">
    <source>
        <dbReference type="ARBA" id="ARBA00022692"/>
    </source>
</evidence>
<organism evidence="15 16">
    <name type="scientific">Erwinia plantamica</name>
    <dbReference type="NCBI Taxonomy" id="3237104"/>
    <lineage>
        <taxon>Bacteria</taxon>
        <taxon>Pseudomonadati</taxon>
        <taxon>Pseudomonadota</taxon>
        <taxon>Gammaproteobacteria</taxon>
        <taxon>Enterobacterales</taxon>
        <taxon>Erwiniaceae</taxon>
        <taxon>Erwinia</taxon>
    </lineage>
</organism>
<evidence type="ECO:0000256" key="4">
    <source>
        <dbReference type="ARBA" id="ARBA00022475"/>
    </source>
</evidence>
<keyword evidence="16" id="KW-1185">Reference proteome</keyword>
<evidence type="ECO:0000313" key="15">
    <source>
        <dbReference type="EMBL" id="MFG6079009.1"/>
    </source>
</evidence>